<dbReference type="InterPro" id="IPR016181">
    <property type="entry name" value="Acyl_CoA_acyltransferase"/>
</dbReference>
<proteinExistence type="predicted"/>
<name>A0A8J2ZZI7_9BACL</name>
<organism evidence="2 3">
    <name type="scientific">Pullulanibacillus pueri</name>
    <dbReference type="NCBI Taxonomy" id="1437324"/>
    <lineage>
        <taxon>Bacteria</taxon>
        <taxon>Bacillati</taxon>
        <taxon>Bacillota</taxon>
        <taxon>Bacilli</taxon>
        <taxon>Bacillales</taxon>
        <taxon>Sporolactobacillaceae</taxon>
        <taxon>Pullulanibacillus</taxon>
    </lineage>
</organism>
<dbReference type="EMBL" id="BMFV01000053">
    <property type="protein sequence ID" value="GGH88574.1"/>
    <property type="molecule type" value="Genomic_DNA"/>
</dbReference>
<accession>A0A8J2ZZI7</accession>
<reference evidence="2" key="2">
    <citation type="submission" date="2020-09" db="EMBL/GenBank/DDBJ databases">
        <authorList>
            <person name="Sun Q."/>
            <person name="Zhou Y."/>
        </authorList>
    </citation>
    <scope>NUCLEOTIDE SEQUENCE</scope>
    <source>
        <strain evidence="2">CGMCC 1.12777</strain>
    </source>
</reference>
<dbReference type="AlphaFoldDB" id="A0A8J2ZZI7"/>
<dbReference type="SUPFAM" id="SSF55729">
    <property type="entry name" value="Acyl-CoA N-acyltransferases (Nat)"/>
    <property type="match status" value="1"/>
</dbReference>
<gene>
    <name evidence="2" type="ORF">GCM10007096_41220</name>
</gene>
<dbReference type="InterPro" id="IPR000182">
    <property type="entry name" value="GNAT_dom"/>
</dbReference>
<sequence>MNIFDQIFSRTKVSPLKRKNDIEFEMKYQSESLINKGFEIISMFQKEDHNLILYRHFYDETPKEEESIIFLGIRVITKKGILYPDPVLKAFFSDDFTDISLADIEVEEYLSNHGYGSILLSTLIEIAKQRNINSITGWISSVDSDHIERLVHFYKKHNFEVYLNENSRDSLKIGDLIWKNI</sequence>
<dbReference type="RefSeq" id="WP_188499270.1">
    <property type="nucleotide sequence ID" value="NZ_BMFV01000053.1"/>
</dbReference>
<comment type="caution">
    <text evidence="2">The sequence shown here is derived from an EMBL/GenBank/DDBJ whole genome shotgun (WGS) entry which is preliminary data.</text>
</comment>
<keyword evidence="3" id="KW-1185">Reference proteome</keyword>
<evidence type="ECO:0000313" key="3">
    <source>
        <dbReference type="Proteomes" id="UP000656813"/>
    </source>
</evidence>
<protein>
    <recommendedName>
        <fullName evidence="1">N-acetyltransferase domain-containing protein</fullName>
    </recommendedName>
</protein>
<dbReference type="Pfam" id="PF00583">
    <property type="entry name" value="Acetyltransf_1"/>
    <property type="match status" value="1"/>
</dbReference>
<feature type="domain" description="N-acetyltransferase" evidence="1">
    <location>
        <begin position="39"/>
        <end position="181"/>
    </location>
</feature>
<evidence type="ECO:0000313" key="2">
    <source>
        <dbReference type="EMBL" id="GGH88574.1"/>
    </source>
</evidence>
<dbReference type="GO" id="GO:0016747">
    <property type="term" value="F:acyltransferase activity, transferring groups other than amino-acyl groups"/>
    <property type="evidence" value="ECO:0007669"/>
    <property type="project" value="InterPro"/>
</dbReference>
<dbReference type="Gene3D" id="3.40.630.30">
    <property type="match status" value="1"/>
</dbReference>
<reference evidence="2" key="1">
    <citation type="journal article" date="2014" name="Int. J. Syst. Evol. Microbiol.">
        <title>Complete genome sequence of Corynebacterium casei LMG S-19264T (=DSM 44701T), isolated from a smear-ripened cheese.</title>
        <authorList>
            <consortium name="US DOE Joint Genome Institute (JGI-PGF)"/>
            <person name="Walter F."/>
            <person name="Albersmeier A."/>
            <person name="Kalinowski J."/>
            <person name="Ruckert C."/>
        </authorList>
    </citation>
    <scope>NUCLEOTIDE SEQUENCE</scope>
    <source>
        <strain evidence="2">CGMCC 1.12777</strain>
    </source>
</reference>
<evidence type="ECO:0000259" key="1">
    <source>
        <dbReference type="PROSITE" id="PS51186"/>
    </source>
</evidence>
<dbReference type="PROSITE" id="PS51186">
    <property type="entry name" value="GNAT"/>
    <property type="match status" value="1"/>
</dbReference>
<dbReference type="Proteomes" id="UP000656813">
    <property type="component" value="Unassembled WGS sequence"/>
</dbReference>